<dbReference type="PANTHER" id="PTHR43649">
    <property type="entry name" value="ARABINOSE-BINDING PROTEIN-RELATED"/>
    <property type="match status" value="1"/>
</dbReference>
<evidence type="ECO:0000313" key="6">
    <source>
        <dbReference type="Proteomes" id="UP000552097"/>
    </source>
</evidence>
<dbReference type="AlphaFoldDB" id="A0A7W9HKG8"/>
<proteinExistence type="inferred from homology"/>
<accession>A0A7W9HKG8</accession>
<evidence type="ECO:0000256" key="1">
    <source>
        <dbReference type="ARBA" id="ARBA00008520"/>
    </source>
</evidence>
<keyword evidence="6" id="KW-1185">Reference proteome</keyword>
<dbReference type="PANTHER" id="PTHR43649:SF34">
    <property type="entry name" value="ABC TRANSPORTER PERIPLASMIC-BINDING PROTEIN YCJN-RELATED"/>
    <property type="match status" value="1"/>
</dbReference>
<dbReference type="Pfam" id="PF01547">
    <property type="entry name" value="SBP_bac_1"/>
    <property type="match status" value="1"/>
</dbReference>
<evidence type="ECO:0000313" key="5">
    <source>
        <dbReference type="EMBL" id="MBB5803780.1"/>
    </source>
</evidence>
<dbReference type="Gene3D" id="3.40.190.10">
    <property type="entry name" value="Periplasmic binding protein-like II"/>
    <property type="match status" value="1"/>
</dbReference>
<dbReference type="RefSeq" id="WP_184921272.1">
    <property type="nucleotide sequence ID" value="NZ_JACHMO010000001.1"/>
</dbReference>
<dbReference type="EMBL" id="JACHMO010000001">
    <property type="protein sequence ID" value="MBB5803780.1"/>
    <property type="molecule type" value="Genomic_DNA"/>
</dbReference>
<keyword evidence="3 4" id="KW-0732">Signal</keyword>
<keyword evidence="2" id="KW-0813">Transport</keyword>
<evidence type="ECO:0000256" key="4">
    <source>
        <dbReference type="SAM" id="SignalP"/>
    </source>
</evidence>
<name>A0A7W9HKG8_9PSEU</name>
<comment type="similarity">
    <text evidence="1">Belongs to the bacterial solute-binding protein 1 family.</text>
</comment>
<reference evidence="5 6" key="1">
    <citation type="submission" date="2020-08" db="EMBL/GenBank/DDBJ databases">
        <title>Sequencing the genomes of 1000 actinobacteria strains.</title>
        <authorList>
            <person name="Klenk H.-P."/>
        </authorList>
    </citation>
    <scope>NUCLEOTIDE SEQUENCE [LARGE SCALE GENOMIC DNA]</scope>
    <source>
        <strain evidence="5 6">DSM 45486</strain>
    </source>
</reference>
<dbReference type="SUPFAM" id="SSF53850">
    <property type="entry name" value="Periplasmic binding protein-like II"/>
    <property type="match status" value="1"/>
</dbReference>
<feature type="signal peptide" evidence="4">
    <location>
        <begin position="1"/>
        <end position="20"/>
    </location>
</feature>
<keyword evidence="5" id="KW-0762">Sugar transport</keyword>
<organism evidence="5 6">
    <name type="scientific">Saccharothrix ecbatanensis</name>
    <dbReference type="NCBI Taxonomy" id="1105145"/>
    <lineage>
        <taxon>Bacteria</taxon>
        <taxon>Bacillati</taxon>
        <taxon>Actinomycetota</taxon>
        <taxon>Actinomycetes</taxon>
        <taxon>Pseudonocardiales</taxon>
        <taxon>Pseudonocardiaceae</taxon>
        <taxon>Saccharothrix</taxon>
    </lineage>
</organism>
<gene>
    <name evidence="5" type="ORF">F4560_003548</name>
</gene>
<dbReference type="InterPro" id="IPR050490">
    <property type="entry name" value="Bact_solute-bd_prot1"/>
</dbReference>
<dbReference type="Proteomes" id="UP000552097">
    <property type="component" value="Unassembled WGS sequence"/>
</dbReference>
<evidence type="ECO:0000256" key="3">
    <source>
        <dbReference type="ARBA" id="ARBA00022729"/>
    </source>
</evidence>
<protein>
    <submittedName>
        <fullName evidence="5">Multiple sugar transport system substrate-binding protein</fullName>
    </submittedName>
</protein>
<dbReference type="PROSITE" id="PS51257">
    <property type="entry name" value="PROKAR_LIPOPROTEIN"/>
    <property type="match status" value="1"/>
</dbReference>
<dbReference type="InterPro" id="IPR006059">
    <property type="entry name" value="SBP"/>
</dbReference>
<evidence type="ECO:0000256" key="2">
    <source>
        <dbReference type="ARBA" id="ARBA00022448"/>
    </source>
</evidence>
<sequence>MTGRGLRVLAAAVPVALVLAACGSGDSGGGADGPLVFWTIEDTADRVQAQERLLARFSDKTGIETKLVAIAENQLTTVLTAASASGELPDVIGSISLPIMSQLRTDDLLDTDAAKQLVDALGVDTFARQSLDLTRSGDTQLVVPSDGWAQLLFYRKDLFDRAGLEPPTTFDAIRKAAERLDQGDVAGITASTTPADVFTHQTFEHFALANDCELVGGDGKVTLDSPQCVAAFQFYGDLIKAHSVAGNQDVDTTRATYFAGRSAMVIWSSYLLDELAGLRNDALPTCPECGADSSFLAKNTGVVAGLTGPDGGEPTTFGETASFAVLKDAATDNAKKLVEYLMSDGYRDWLAIAPEGKVPVRAGTKDNPQEYAEMWRGLDVGVDTKAPLAKFYDAETLRVVQDSPKTFRRWGFNQGKGELAGAVAGQLVVPKALAEVVNGAGDAPAAAAKANEQAATIAEELGG</sequence>
<comment type="caution">
    <text evidence="5">The sequence shown here is derived from an EMBL/GenBank/DDBJ whole genome shotgun (WGS) entry which is preliminary data.</text>
</comment>
<feature type="chain" id="PRO_5031399513" evidence="4">
    <location>
        <begin position="21"/>
        <end position="463"/>
    </location>
</feature>